<evidence type="ECO:0000313" key="3">
    <source>
        <dbReference type="Proteomes" id="UP000000588"/>
    </source>
</evidence>
<feature type="transmembrane region" description="Helical" evidence="1">
    <location>
        <begin position="111"/>
        <end position="132"/>
    </location>
</feature>
<keyword evidence="1" id="KW-0812">Transmembrane</keyword>
<keyword evidence="1" id="KW-1133">Transmembrane helix</keyword>
<feature type="transmembrane region" description="Helical" evidence="1">
    <location>
        <begin position="27"/>
        <end position="49"/>
    </location>
</feature>
<name>Q7MUQ5_PORGI</name>
<sequence length="205" mass="24515">MRTKIRLLHRRYLLNVKRNRNSWRKSYMNSFGLPLIVIIALISIILIYIRKLRDKSDITPDIKQDVETGEIDDLFNNTIEEVNTHFPQKIKQKEFRVILKNKGWWNRNNPFIWGLCAISFIAILMLVLSSVAHRKYSTQQEISIQKEHQKILYKDSMQNNKDSMKNEQIELISSELSDIDKTIRETNRIIRRVEKQIKDIKENDF</sequence>
<keyword evidence="3" id="KW-1185">Reference proteome</keyword>
<keyword evidence="1" id="KW-0472">Membrane</keyword>
<dbReference type="EnsemblBacteria" id="AAQ66491">
    <property type="protein sequence ID" value="AAQ66491"/>
    <property type="gene ID" value="PG_1440"/>
</dbReference>
<dbReference type="AlphaFoldDB" id="Q7MUQ5"/>
<dbReference type="KEGG" id="pgi:PG_1440"/>
<dbReference type="HOGENOM" id="CLU_1509296_0_0_10"/>
<reference evidence="2 3" key="1">
    <citation type="journal article" date="2003" name="J. Bacteriol.">
        <title>Complete genome sequence of the oral pathogenic bacterium Porphyromonas gingivalis strain W83.</title>
        <authorList>
            <person name="Nelson K."/>
            <person name="Fleishmann R."/>
            <person name="DeBoy R."/>
            <person name="Paulsen I."/>
            <person name="Fouts D."/>
            <person name="Eisen J."/>
            <person name="Daugherty S."/>
            <person name="Dodson R."/>
            <person name="Durkin A."/>
            <person name="Gwinn M."/>
            <person name="Haft D."/>
            <person name="Kolonay J."/>
            <person name="Nelson W."/>
            <person name="White O."/>
            <person name="Mason T."/>
            <person name="Tallon L."/>
            <person name="Gray J."/>
            <person name="Granger D."/>
            <person name="Tettelin H."/>
            <person name="Dong H."/>
            <person name="Galvin J."/>
            <person name="Duncan M."/>
            <person name="Dewhirst F."/>
            <person name="Fraser C."/>
        </authorList>
    </citation>
    <scope>NUCLEOTIDE SEQUENCE [LARGE SCALE GENOMIC DNA]</scope>
    <source>
        <strain evidence="3">ATCC BAA-308 / W83</strain>
    </source>
</reference>
<evidence type="ECO:0000313" key="2">
    <source>
        <dbReference type="EMBL" id="AAQ66491.1"/>
    </source>
</evidence>
<protein>
    <submittedName>
        <fullName evidence="2">Uncharacterized protein</fullName>
    </submittedName>
</protein>
<dbReference type="EMBL" id="AE015924">
    <property type="protein sequence ID" value="AAQ66491.1"/>
    <property type="molecule type" value="Genomic_DNA"/>
</dbReference>
<dbReference type="Proteomes" id="UP000000588">
    <property type="component" value="Chromosome"/>
</dbReference>
<organism evidence="2 3">
    <name type="scientific">Porphyromonas gingivalis (strain ATCC BAA-308 / W83)</name>
    <dbReference type="NCBI Taxonomy" id="242619"/>
    <lineage>
        <taxon>Bacteria</taxon>
        <taxon>Pseudomonadati</taxon>
        <taxon>Bacteroidota</taxon>
        <taxon>Bacteroidia</taxon>
        <taxon>Bacteroidales</taxon>
        <taxon>Porphyromonadaceae</taxon>
        <taxon>Porphyromonas</taxon>
    </lineage>
</organism>
<evidence type="ECO:0000256" key="1">
    <source>
        <dbReference type="SAM" id="Phobius"/>
    </source>
</evidence>
<accession>Q7MUQ5</accession>
<gene>
    <name evidence="2" type="ordered locus">PG_1440</name>
</gene>
<proteinExistence type="predicted"/>
<dbReference type="STRING" id="242619.PG_1440"/>